<feature type="compositionally biased region" description="Polar residues" evidence="1">
    <location>
        <begin position="574"/>
        <end position="585"/>
    </location>
</feature>
<feature type="region of interest" description="Disordered" evidence="1">
    <location>
        <begin position="31"/>
        <end position="95"/>
    </location>
</feature>
<accession>A0A433D654</accession>
<dbReference type="OrthoDB" id="435402at2759"/>
<organism evidence="2 3">
    <name type="scientific">Jimgerdemannia flammicorona</name>
    <dbReference type="NCBI Taxonomy" id="994334"/>
    <lineage>
        <taxon>Eukaryota</taxon>
        <taxon>Fungi</taxon>
        <taxon>Fungi incertae sedis</taxon>
        <taxon>Mucoromycota</taxon>
        <taxon>Mucoromycotina</taxon>
        <taxon>Endogonomycetes</taxon>
        <taxon>Endogonales</taxon>
        <taxon>Endogonaceae</taxon>
        <taxon>Jimgerdemannia</taxon>
    </lineage>
</organism>
<feature type="compositionally biased region" description="Basic and acidic residues" evidence="1">
    <location>
        <begin position="586"/>
        <end position="608"/>
    </location>
</feature>
<sequence length="723" mass="81025">MEYWPEVTLLTFHLNHSQELFRAVLLRPVEDDGNDPLPDQPDGTDHAQSASSSPSNAIYDSPPSALVSSHVNPTAGGDAGDQHHDEQRANEQPIDDEGMDSLVQLMRGKLEQQLEIDEVEDGERENDFDPLSLLPLKISNPFFSIPITQLAHCHIQSQLPISLINKVGHPTRVLLSRPSASGRDSESEPRSKPEPEPEPEPEPKPRPEARPEARPESEQRPEPRPEPRPHSGRDASRDRGARFPVFALHFVCPNSVDKCHIRPTRLKQPFVSFPSTPSIRPLIHRVRSALRKYRQHDPRLTTDVKRRAMLNDYLRFGGVITSVPRRLRDRRRRGGRGGPNENGSSDEEFESAAAANRDPTLLDDLLTRGELRVGFANVAELWLGARFVRCNRFPEPECFRDAAEVVKDFLEFLVERKVCPEHLVDIEDAMRVAERAGWELPKCKALMTGFPGKFNRACAIEFGGDMYDIFSGFEEEDEREIADMVGVSRREVEELVAVFKQEEGGKKGNNKEERSTAGWTANVKDGSKRLISVHMRIIGVDGLNKGEDAMNGSDDKGANESKDGTANGIKDNDTSLTSNKNTTAHGNEDHDAGTNKDTTLHCSKDADASSHSSLPTVAITSPIDNIPTPIPTLFPNLCTVHLRDFRHRRARPIAMLLERDLAQHFLVGMSMTGDFHRLHRAGPAETDKELWYLAQAGPVMPTFHRAEEWEVENEEEEEDDVWA</sequence>
<protein>
    <submittedName>
        <fullName evidence="2">Argonaute siRNA chaperone complex subunit Arb1-domain-containing protein</fullName>
    </submittedName>
</protein>
<feature type="compositionally biased region" description="Basic and acidic residues" evidence="1">
    <location>
        <begin position="80"/>
        <end position="89"/>
    </location>
</feature>
<feature type="compositionally biased region" description="Basic and acidic residues" evidence="1">
    <location>
        <begin position="183"/>
        <end position="238"/>
    </location>
</feature>
<reference evidence="2 3" key="1">
    <citation type="journal article" date="2018" name="New Phytol.">
        <title>Phylogenomics of Endogonaceae and evolution of mycorrhizas within Mucoromycota.</title>
        <authorList>
            <person name="Chang Y."/>
            <person name="Desiro A."/>
            <person name="Na H."/>
            <person name="Sandor L."/>
            <person name="Lipzen A."/>
            <person name="Clum A."/>
            <person name="Barry K."/>
            <person name="Grigoriev I.V."/>
            <person name="Martin F.M."/>
            <person name="Stajich J.E."/>
            <person name="Smith M.E."/>
            <person name="Bonito G."/>
            <person name="Spatafora J.W."/>
        </authorList>
    </citation>
    <scope>NUCLEOTIDE SEQUENCE [LARGE SCALE GENOMIC DNA]</scope>
    <source>
        <strain evidence="2 3">GMNB39</strain>
    </source>
</reference>
<feature type="compositionally biased region" description="Basic and acidic residues" evidence="1">
    <location>
        <begin position="544"/>
        <end position="563"/>
    </location>
</feature>
<feature type="compositionally biased region" description="Polar residues" evidence="1">
    <location>
        <begin position="46"/>
        <end position="58"/>
    </location>
</feature>
<dbReference type="GO" id="GO:0031047">
    <property type="term" value="P:regulatory ncRNA-mediated gene silencing"/>
    <property type="evidence" value="ECO:0007669"/>
    <property type="project" value="InterPro"/>
</dbReference>
<dbReference type="Proteomes" id="UP000268093">
    <property type="component" value="Unassembled WGS sequence"/>
</dbReference>
<dbReference type="GO" id="GO:0033167">
    <property type="term" value="C:ARC complex"/>
    <property type="evidence" value="ECO:0007669"/>
    <property type="project" value="InterPro"/>
</dbReference>
<keyword evidence="3" id="KW-1185">Reference proteome</keyword>
<dbReference type="AlphaFoldDB" id="A0A433D654"/>
<feature type="region of interest" description="Disordered" evidence="1">
    <location>
        <begin position="327"/>
        <end position="354"/>
    </location>
</feature>
<evidence type="ECO:0000256" key="1">
    <source>
        <dbReference type="SAM" id="MobiDB-lite"/>
    </source>
</evidence>
<dbReference type="Pfam" id="PF09692">
    <property type="entry name" value="Arb1"/>
    <property type="match status" value="1"/>
</dbReference>
<dbReference type="EMBL" id="RBNI01006047">
    <property type="protein sequence ID" value="RUP46283.1"/>
    <property type="molecule type" value="Genomic_DNA"/>
</dbReference>
<gene>
    <name evidence="2" type="ORF">BC936DRAFT_147127</name>
</gene>
<comment type="caution">
    <text evidence="2">The sequence shown here is derived from an EMBL/GenBank/DDBJ whole genome shotgun (WGS) entry which is preliminary data.</text>
</comment>
<feature type="region of interest" description="Disordered" evidence="1">
    <location>
        <begin position="175"/>
        <end position="238"/>
    </location>
</feature>
<feature type="region of interest" description="Disordered" evidence="1">
    <location>
        <begin position="501"/>
        <end position="520"/>
    </location>
</feature>
<feature type="compositionally biased region" description="Basic and acidic residues" evidence="1">
    <location>
        <begin position="501"/>
        <end position="515"/>
    </location>
</feature>
<feature type="region of interest" description="Disordered" evidence="1">
    <location>
        <begin position="543"/>
        <end position="613"/>
    </location>
</feature>
<evidence type="ECO:0000313" key="2">
    <source>
        <dbReference type="EMBL" id="RUP46283.1"/>
    </source>
</evidence>
<name>A0A433D654_9FUNG</name>
<dbReference type="InterPro" id="IPR018606">
    <property type="entry name" value="Arb1"/>
</dbReference>
<proteinExistence type="predicted"/>
<evidence type="ECO:0000313" key="3">
    <source>
        <dbReference type="Proteomes" id="UP000268093"/>
    </source>
</evidence>